<dbReference type="Pfam" id="PF17189">
    <property type="entry name" value="Glyco_hydro_30C"/>
    <property type="match status" value="1"/>
</dbReference>
<dbReference type="InterPro" id="IPR033453">
    <property type="entry name" value="Glyco_hydro_30_TIM-barrel"/>
</dbReference>
<name>A0ABW4CAN2_9BACL</name>
<dbReference type="PRINTS" id="PR00843">
    <property type="entry name" value="GLHYDRLASE30"/>
</dbReference>
<dbReference type="SUPFAM" id="SSF51445">
    <property type="entry name" value="(Trans)glycosidases"/>
    <property type="match status" value="1"/>
</dbReference>
<keyword evidence="3 4" id="KW-0378">Hydrolase</keyword>
<evidence type="ECO:0000313" key="8">
    <source>
        <dbReference type="EMBL" id="MFD1427014.1"/>
    </source>
</evidence>
<dbReference type="Gene3D" id="3.20.20.80">
    <property type="entry name" value="Glycosidases"/>
    <property type="match status" value="1"/>
</dbReference>
<dbReference type="PANTHER" id="PTHR11069:SF23">
    <property type="entry name" value="LYSOSOMAL ACID GLUCOSYLCERAMIDASE"/>
    <property type="match status" value="1"/>
</dbReference>
<dbReference type="Pfam" id="PF02055">
    <property type="entry name" value="Glyco_hydro_30"/>
    <property type="match status" value="1"/>
</dbReference>
<feature type="domain" description="Glycosyl hydrolase family 30 TIM-barrel" evidence="6">
    <location>
        <begin position="81"/>
        <end position="412"/>
    </location>
</feature>
<protein>
    <submittedName>
        <fullName evidence="8">Glycoside hydrolase family 30 beta sandwich domain-containing protein</fullName>
    </submittedName>
</protein>
<dbReference type="GO" id="GO:0016787">
    <property type="term" value="F:hydrolase activity"/>
    <property type="evidence" value="ECO:0007669"/>
    <property type="project" value="UniProtKB-KW"/>
</dbReference>
<evidence type="ECO:0000259" key="6">
    <source>
        <dbReference type="Pfam" id="PF02055"/>
    </source>
</evidence>
<organism evidence="8 9">
    <name type="scientific">Kroppenstedtia sanguinis</name>
    <dbReference type="NCBI Taxonomy" id="1380684"/>
    <lineage>
        <taxon>Bacteria</taxon>
        <taxon>Bacillati</taxon>
        <taxon>Bacillota</taxon>
        <taxon>Bacilli</taxon>
        <taxon>Bacillales</taxon>
        <taxon>Thermoactinomycetaceae</taxon>
        <taxon>Kroppenstedtia</taxon>
    </lineage>
</organism>
<dbReference type="InterPro" id="IPR001139">
    <property type="entry name" value="Glyco_hydro_30"/>
</dbReference>
<dbReference type="InterPro" id="IPR017853">
    <property type="entry name" value="GH"/>
</dbReference>
<feature type="domain" description="Glycosyl hydrolase family 30 beta sandwich" evidence="7">
    <location>
        <begin position="415"/>
        <end position="476"/>
    </location>
</feature>
<keyword evidence="9" id="KW-1185">Reference proteome</keyword>
<evidence type="ECO:0000256" key="3">
    <source>
        <dbReference type="ARBA" id="ARBA00022801"/>
    </source>
</evidence>
<accession>A0ABW4CAN2</accession>
<dbReference type="EMBL" id="JBHTNU010000007">
    <property type="protein sequence ID" value="MFD1427014.1"/>
    <property type="molecule type" value="Genomic_DNA"/>
</dbReference>
<gene>
    <name evidence="8" type="ORF">ACFQ4Y_08700</name>
</gene>
<dbReference type="InterPro" id="IPR013780">
    <property type="entry name" value="Glyco_hydro_b"/>
</dbReference>
<evidence type="ECO:0000256" key="1">
    <source>
        <dbReference type="ARBA" id="ARBA00005382"/>
    </source>
</evidence>
<evidence type="ECO:0000313" key="9">
    <source>
        <dbReference type="Proteomes" id="UP001597282"/>
    </source>
</evidence>
<feature type="chain" id="PRO_5045418929" evidence="5">
    <location>
        <begin position="34"/>
        <end position="479"/>
    </location>
</feature>
<comment type="caution">
    <text evidence="8">The sequence shown here is derived from an EMBL/GenBank/DDBJ whole genome shotgun (WGS) entry which is preliminary data.</text>
</comment>
<dbReference type="PANTHER" id="PTHR11069">
    <property type="entry name" value="GLUCOSYLCERAMIDASE"/>
    <property type="match status" value="1"/>
</dbReference>
<evidence type="ECO:0000256" key="2">
    <source>
        <dbReference type="ARBA" id="ARBA00022729"/>
    </source>
</evidence>
<evidence type="ECO:0000259" key="7">
    <source>
        <dbReference type="Pfam" id="PF17189"/>
    </source>
</evidence>
<dbReference type="InterPro" id="IPR033452">
    <property type="entry name" value="GH30_C"/>
</dbReference>
<evidence type="ECO:0000256" key="5">
    <source>
        <dbReference type="SAM" id="SignalP"/>
    </source>
</evidence>
<feature type="signal peptide" evidence="5">
    <location>
        <begin position="1"/>
        <end position="33"/>
    </location>
</feature>
<dbReference type="SUPFAM" id="SSF51011">
    <property type="entry name" value="Glycosyl hydrolase domain"/>
    <property type="match status" value="1"/>
</dbReference>
<evidence type="ECO:0000256" key="4">
    <source>
        <dbReference type="RuleBase" id="RU361188"/>
    </source>
</evidence>
<keyword evidence="4" id="KW-0326">Glycosidase</keyword>
<comment type="similarity">
    <text evidence="1 4">Belongs to the glycosyl hydrolase 30 family.</text>
</comment>
<dbReference type="Proteomes" id="UP001597282">
    <property type="component" value="Unassembled WGS sequence"/>
</dbReference>
<keyword evidence="2 5" id="KW-0732">Signal</keyword>
<dbReference type="Gene3D" id="2.60.40.1180">
    <property type="entry name" value="Golgi alpha-mannosidase II"/>
    <property type="match status" value="1"/>
</dbReference>
<dbReference type="RefSeq" id="WP_380164647.1">
    <property type="nucleotide sequence ID" value="NZ_JBHTNU010000007.1"/>
</dbReference>
<reference evidence="9" key="1">
    <citation type="journal article" date="2019" name="Int. J. Syst. Evol. Microbiol.">
        <title>The Global Catalogue of Microorganisms (GCM) 10K type strain sequencing project: providing services to taxonomists for standard genome sequencing and annotation.</title>
        <authorList>
            <consortium name="The Broad Institute Genomics Platform"/>
            <consortium name="The Broad Institute Genome Sequencing Center for Infectious Disease"/>
            <person name="Wu L."/>
            <person name="Ma J."/>
        </authorList>
    </citation>
    <scope>NUCLEOTIDE SEQUENCE [LARGE SCALE GENOMIC DNA]</scope>
    <source>
        <strain evidence="9">S1</strain>
    </source>
</reference>
<proteinExistence type="inferred from homology"/>
<sequence length="479" mass="53172">MRFSWLRTTWKLMSISLVSVLVITMLPTTGANAASTSEVWLTDMAQGSKLSKKPDTTFIVDDGAPGLAIVVDEYTTYQQMDGFGASLTDASSWLLQYKLSTGKRAEVMEKLFGQTGIGLSLLRQTIGASDFNWEAYSYNETAGDVNMNNFSIHRDLPYIVPMVKQAKSINPQLKVMAAAWSPPGWMKKGQFSNAQNSMNTGYLDPQYYGAYANYLVKFIQAYTAQGIPIYAISPVNEPGLQNPEYPTTYMSISDHNNFIKNNLGPAIKNARLDTKIMAYDFNWDNLSFPQQALADPAVNAYIAGTAFHHYGGSPSAMTTLHNEYPSKDIWFTEGGFGSWNPSFNGMMREMIAVPRNWSKSYILWNLALDQNNGPTLLSNSINWGTISVRSDKMDSVTFNDQYYAIGHFSKFVVPGAHRISSTTYGTGTLDQVAFKNPDGTKAIVVFNYGSASNTFKVVWNGQKITYTLNPNAAVTFKWS</sequence>